<dbReference type="OrthoDB" id="338854at2759"/>
<organism evidence="2 3">
    <name type="scientific">Triparma strigata</name>
    <dbReference type="NCBI Taxonomy" id="1606541"/>
    <lineage>
        <taxon>Eukaryota</taxon>
        <taxon>Sar</taxon>
        <taxon>Stramenopiles</taxon>
        <taxon>Ochrophyta</taxon>
        <taxon>Bolidophyceae</taxon>
        <taxon>Parmales</taxon>
        <taxon>Triparmaceae</taxon>
        <taxon>Triparma</taxon>
    </lineage>
</organism>
<dbReference type="EMBL" id="BRXY01000297">
    <property type="protein sequence ID" value="GMH84848.1"/>
    <property type="molecule type" value="Genomic_DNA"/>
</dbReference>
<proteinExistence type="inferred from homology"/>
<dbReference type="InterPro" id="IPR009348">
    <property type="entry name" value="NPR2-like"/>
</dbReference>
<name>A0A9W7BDN8_9STRA</name>
<protein>
    <submittedName>
        <fullName evidence="2">Uncharacterized protein</fullName>
    </submittedName>
</protein>
<dbReference type="Pfam" id="PF06218">
    <property type="entry name" value="NPR2"/>
    <property type="match status" value="1"/>
</dbReference>
<evidence type="ECO:0000313" key="2">
    <source>
        <dbReference type="EMBL" id="GMH84848.1"/>
    </source>
</evidence>
<reference evidence="3" key="1">
    <citation type="journal article" date="2023" name="Commun. Biol.">
        <title>Genome analysis of Parmales, the sister group of diatoms, reveals the evolutionary specialization of diatoms from phago-mixotrophs to photoautotrophs.</title>
        <authorList>
            <person name="Ban H."/>
            <person name="Sato S."/>
            <person name="Yoshikawa S."/>
            <person name="Yamada K."/>
            <person name="Nakamura Y."/>
            <person name="Ichinomiya M."/>
            <person name="Sato N."/>
            <person name="Blanc-Mathieu R."/>
            <person name="Endo H."/>
            <person name="Kuwata A."/>
            <person name="Ogata H."/>
        </authorList>
    </citation>
    <scope>NUCLEOTIDE SEQUENCE [LARGE SCALE GENOMIC DNA]</scope>
    <source>
        <strain evidence="3">NIES 3701</strain>
    </source>
</reference>
<accession>A0A9W7BDN8</accession>
<dbReference type="Proteomes" id="UP001165085">
    <property type="component" value="Unassembled WGS sequence"/>
</dbReference>
<evidence type="ECO:0000313" key="3">
    <source>
        <dbReference type="Proteomes" id="UP001165085"/>
    </source>
</evidence>
<dbReference type="GO" id="GO:0005774">
    <property type="term" value="C:vacuolar membrane"/>
    <property type="evidence" value="ECO:0007669"/>
    <property type="project" value="TreeGrafter"/>
</dbReference>
<dbReference type="PANTHER" id="PTHR12991">
    <property type="entry name" value="NITROGEN PERMEASE REGULATOR 2/TUMOR SUPPRESSOR CANDIDATE 4"/>
    <property type="match status" value="1"/>
</dbReference>
<comment type="similarity">
    <text evidence="1">Belongs to the NPR2 family.</text>
</comment>
<dbReference type="PANTHER" id="PTHR12991:SF10">
    <property type="entry name" value="GATOR COMPLEX PROTEIN NPRL2"/>
    <property type="match status" value="1"/>
</dbReference>
<keyword evidence="3" id="KW-1185">Reference proteome</keyword>
<dbReference type="GO" id="GO:1904262">
    <property type="term" value="P:negative regulation of TORC1 signaling"/>
    <property type="evidence" value="ECO:0007669"/>
    <property type="project" value="TreeGrafter"/>
</dbReference>
<dbReference type="AlphaFoldDB" id="A0A9W7BDN8"/>
<dbReference type="GO" id="GO:1990130">
    <property type="term" value="C:GATOR1 complex"/>
    <property type="evidence" value="ECO:0007669"/>
    <property type="project" value="TreeGrafter"/>
</dbReference>
<dbReference type="GO" id="GO:0010508">
    <property type="term" value="P:positive regulation of autophagy"/>
    <property type="evidence" value="ECO:0007669"/>
    <property type="project" value="TreeGrafter"/>
</dbReference>
<gene>
    <name evidence="2" type="ORF">TrST_g251</name>
</gene>
<evidence type="ECO:0000256" key="1">
    <source>
        <dbReference type="ARBA" id="ARBA00008433"/>
    </source>
</evidence>
<comment type="caution">
    <text evidence="2">The sequence shown here is derived from an EMBL/GenBank/DDBJ whole genome shotgun (WGS) entry which is preliminary data.</text>
</comment>
<dbReference type="GO" id="GO:0005096">
    <property type="term" value="F:GTPase activator activity"/>
    <property type="evidence" value="ECO:0007669"/>
    <property type="project" value="TreeGrafter"/>
</dbReference>
<sequence>MSSCLLTPSSDLPPNPLLCVFYSIFDDAIGPVLSSAYPPDLPLHIGVPTFDDFKAALKTPERCPLSACYHSARKGDLTSPVPVPASGGLWKELVEYIITNHTSQPPNNVICVHVPPTSPGPGGITLISCPARLKSEIYDRNSFTFNISFFVLGKDASCYVDSCLRLSEALINAEKECSFLTNPTTTATSSQGVEKICQSVFQSFNSTEARLTTVIGNDVITLSRVDPSPTSSLIIPPIPNKSGIPILTSSSFVAKDLTVPFIVPSLNGVSSIREVAAKSEVDVGNILQCVRVIVREGKGVLRSRGGTEINREGKVEERSATGLKEIVHCYPSAVQKVGRKKIMSKGLQLRLDEVVVAAVDGTRSEEELEDILGLKRDEIKRSCERMGREYACIYI</sequence>